<protein>
    <submittedName>
        <fullName evidence="3">Uncharacterized protein</fullName>
    </submittedName>
</protein>
<dbReference type="Proteomes" id="UP000319210">
    <property type="component" value="Unassembled WGS sequence"/>
</dbReference>
<feature type="transmembrane region" description="Helical" evidence="2">
    <location>
        <begin position="96"/>
        <end position="116"/>
    </location>
</feature>
<reference evidence="3 4" key="1">
    <citation type="submission" date="2019-06" db="EMBL/GenBank/DDBJ databases">
        <title>Whole genome shotgun sequence of Streptomyces cacaoi subsp. cacaoi NBRC 12748.</title>
        <authorList>
            <person name="Hosoyama A."/>
            <person name="Uohara A."/>
            <person name="Ohji S."/>
            <person name="Ichikawa N."/>
        </authorList>
    </citation>
    <scope>NUCLEOTIDE SEQUENCE [LARGE SCALE GENOMIC DNA]</scope>
    <source>
        <strain evidence="3 4">NBRC 12748</strain>
    </source>
</reference>
<feature type="transmembrane region" description="Helical" evidence="2">
    <location>
        <begin position="64"/>
        <end position="84"/>
    </location>
</feature>
<comment type="caution">
    <text evidence="3">The sequence shown here is derived from an EMBL/GenBank/DDBJ whole genome shotgun (WGS) entry which is preliminary data.</text>
</comment>
<keyword evidence="2" id="KW-0472">Membrane</keyword>
<dbReference type="EMBL" id="BJMM01000003">
    <property type="protein sequence ID" value="GEB48382.1"/>
    <property type="molecule type" value="Genomic_DNA"/>
</dbReference>
<keyword evidence="2" id="KW-0812">Transmembrane</keyword>
<proteinExistence type="predicted"/>
<name>A0A4Y3QT42_STRCI</name>
<evidence type="ECO:0000256" key="1">
    <source>
        <dbReference type="SAM" id="MobiDB-lite"/>
    </source>
</evidence>
<sequence length="135" mass="13910">MTVRPGHLSAGPSARRPGELSGPAPASSLTSVAAYEGEWVVTDEDVEQTAGPESTPEQGRPAHLVAWGAVALIILGAFLGAWAYLRWEDTLDIPLLTPLVAKIGAVALVFTGGALLSSVGARTTGVEDSNGAKEY</sequence>
<gene>
    <name evidence="3" type="ORF">SCA03_09330</name>
</gene>
<keyword evidence="2" id="KW-1133">Transmembrane helix</keyword>
<dbReference type="AlphaFoldDB" id="A0A4Y3QT42"/>
<accession>A0A4Y3QT42</accession>
<evidence type="ECO:0000313" key="4">
    <source>
        <dbReference type="Proteomes" id="UP000319210"/>
    </source>
</evidence>
<evidence type="ECO:0000313" key="3">
    <source>
        <dbReference type="EMBL" id="GEB48382.1"/>
    </source>
</evidence>
<evidence type="ECO:0000256" key="2">
    <source>
        <dbReference type="SAM" id="Phobius"/>
    </source>
</evidence>
<organism evidence="3 4">
    <name type="scientific">Streptomyces cacaoi</name>
    <dbReference type="NCBI Taxonomy" id="1898"/>
    <lineage>
        <taxon>Bacteria</taxon>
        <taxon>Bacillati</taxon>
        <taxon>Actinomycetota</taxon>
        <taxon>Actinomycetes</taxon>
        <taxon>Kitasatosporales</taxon>
        <taxon>Streptomycetaceae</taxon>
        <taxon>Streptomyces</taxon>
    </lineage>
</organism>
<feature type="region of interest" description="Disordered" evidence="1">
    <location>
        <begin position="1"/>
        <end position="27"/>
    </location>
</feature>
<keyword evidence="4" id="KW-1185">Reference proteome</keyword>